<organism evidence="1 2">
    <name type="scientific">Suillus discolor</name>
    <dbReference type="NCBI Taxonomy" id="1912936"/>
    <lineage>
        <taxon>Eukaryota</taxon>
        <taxon>Fungi</taxon>
        <taxon>Dikarya</taxon>
        <taxon>Basidiomycota</taxon>
        <taxon>Agaricomycotina</taxon>
        <taxon>Agaricomycetes</taxon>
        <taxon>Agaricomycetidae</taxon>
        <taxon>Boletales</taxon>
        <taxon>Suillineae</taxon>
        <taxon>Suillaceae</taxon>
        <taxon>Suillus</taxon>
    </lineage>
</organism>
<accession>A0A9P7F4M4</accession>
<dbReference type="EMBL" id="JABBWM010000032">
    <property type="protein sequence ID" value="KAG2107201.1"/>
    <property type="molecule type" value="Genomic_DNA"/>
</dbReference>
<keyword evidence="2" id="KW-1185">Reference proteome</keyword>
<evidence type="ECO:0000313" key="2">
    <source>
        <dbReference type="Proteomes" id="UP000823399"/>
    </source>
</evidence>
<proteinExistence type="predicted"/>
<protein>
    <submittedName>
        <fullName evidence="1">Uncharacterized protein</fullName>
    </submittedName>
</protein>
<dbReference type="Proteomes" id="UP000823399">
    <property type="component" value="Unassembled WGS sequence"/>
</dbReference>
<dbReference type="AlphaFoldDB" id="A0A9P7F4M4"/>
<name>A0A9P7F4M4_9AGAM</name>
<evidence type="ECO:0000313" key="1">
    <source>
        <dbReference type="EMBL" id="KAG2107201.1"/>
    </source>
</evidence>
<gene>
    <name evidence="1" type="ORF">F5147DRAFT_753608</name>
</gene>
<dbReference type="GeneID" id="64702517"/>
<dbReference type="RefSeq" id="XP_041292079.1">
    <property type="nucleotide sequence ID" value="XM_041440258.1"/>
</dbReference>
<reference evidence="1" key="1">
    <citation type="journal article" date="2020" name="New Phytol.">
        <title>Comparative genomics reveals dynamic genome evolution in host specialist ectomycorrhizal fungi.</title>
        <authorList>
            <person name="Lofgren L.A."/>
            <person name="Nguyen N.H."/>
            <person name="Vilgalys R."/>
            <person name="Ruytinx J."/>
            <person name="Liao H.L."/>
            <person name="Branco S."/>
            <person name="Kuo A."/>
            <person name="LaButti K."/>
            <person name="Lipzen A."/>
            <person name="Andreopoulos W."/>
            <person name="Pangilinan J."/>
            <person name="Riley R."/>
            <person name="Hundley H."/>
            <person name="Na H."/>
            <person name="Barry K."/>
            <person name="Grigoriev I.V."/>
            <person name="Stajich J.E."/>
            <person name="Kennedy P.G."/>
        </authorList>
    </citation>
    <scope>NUCLEOTIDE SEQUENCE</scope>
    <source>
        <strain evidence="1">FC423</strain>
    </source>
</reference>
<comment type="caution">
    <text evidence="1">The sequence shown here is derived from an EMBL/GenBank/DDBJ whole genome shotgun (WGS) entry which is preliminary data.</text>
</comment>
<dbReference type="OrthoDB" id="2635882at2759"/>
<sequence>MSWLKAKDWASGVEYSSLFHSGLRAISLRSLIGTRTRAQSTAPISSPEKTKRRYSLSLKGVRPRPSSMFVCSTNELCEPWGKGGSFFDNIHEESFLSLSNDLDTFYRPLRRELPLSTQTMPMPSCRFSGHYRRERRERIDPAWMLEESSPELEAQDDGENADVTEVNLDGVPDWRQFHVDWLQNEPAVQLTTGINRCRFM</sequence>